<feature type="region of interest" description="Disordered" evidence="3">
    <location>
        <begin position="157"/>
        <end position="199"/>
    </location>
</feature>
<dbReference type="InterPro" id="IPR035984">
    <property type="entry name" value="Acyl-CoA-binding_sf"/>
</dbReference>
<evidence type="ECO:0000256" key="3">
    <source>
        <dbReference type="SAM" id="MobiDB-lite"/>
    </source>
</evidence>
<sequence>MSSSNTSFTTQIRFARALSVVRSLPDRGALQPTATEKLNLYGLYKQAIQGDCNMSRPSSKQVGRYAKWKAWERRRGISPVEAQKLYVNALIELLVEFIHRYPDHEQAPSLSESLHYIELSDDSNEDEPFVDAWDPEDAEKEEYYLAHLGPHQLEERQLDLSSPEQRYHGHNNNPDTPSLATFASSTNNSTYPETPELSPHYSQQHQKYWHRNGSKYARPIDFLAHGANSSVASDTDTVDREVAAATASLALQSPNYHPYVPTNTTTLRKSSVDKTNNSTVTPSTAAVKSSSDSNDSNNDDKNHAPPPVSERALESLQTEVTALSEQIDRLTRGMVARDERQRQLRWSWFRLIKSILKHTVINSIVLILVFLILWRRKSPVALAIVSYVGPQTQEIMRYLVRRIVFWKVTV</sequence>
<keyword evidence="4" id="KW-0472">Membrane</keyword>
<feature type="domain" description="ACB" evidence="5">
    <location>
        <begin position="10"/>
        <end position="99"/>
    </location>
</feature>
<proteinExistence type="inferred from homology"/>
<evidence type="ECO:0000256" key="1">
    <source>
        <dbReference type="ARBA" id="ARBA00005567"/>
    </source>
</evidence>
<evidence type="ECO:0000313" key="7">
    <source>
        <dbReference type="Proteomes" id="UP000646827"/>
    </source>
</evidence>
<dbReference type="SUPFAM" id="SSF47027">
    <property type="entry name" value="Acyl-CoA binding protein"/>
    <property type="match status" value="1"/>
</dbReference>
<evidence type="ECO:0000313" key="6">
    <source>
        <dbReference type="EMBL" id="KAG2227001.1"/>
    </source>
</evidence>
<dbReference type="EMBL" id="JAEPRB010000011">
    <property type="protein sequence ID" value="KAG2227001.1"/>
    <property type="molecule type" value="Genomic_DNA"/>
</dbReference>
<keyword evidence="4" id="KW-0812">Transmembrane</keyword>
<protein>
    <recommendedName>
        <fullName evidence="5">ACB domain-containing protein</fullName>
    </recommendedName>
</protein>
<dbReference type="InterPro" id="IPR000582">
    <property type="entry name" value="Acyl-CoA-binding_protein"/>
</dbReference>
<dbReference type="OrthoDB" id="346910at2759"/>
<dbReference type="GO" id="GO:0006631">
    <property type="term" value="P:fatty acid metabolic process"/>
    <property type="evidence" value="ECO:0007669"/>
    <property type="project" value="TreeGrafter"/>
</dbReference>
<dbReference type="PANTHER" id="PTHR23310:SF62">
    <property type="entry name" value="ACYL-COA BINDING PROTEIN 1, ISOFORM A"/>
    <property type="match status" value="1"/>
</dbReference>
<evidence type="ECO:0000259" key="5">
    <source>
        <dbReference type="PROSITE" id="PS51228"/>
    </source>
</evidence>
<reference evidence="6 7" key="1">
    <citation type="submission" date="2020-12" db="EMBL/GenBank/DDBJ databases">
        <title>Metabolic potential, ecology and presence of endohyphal bacteria is reflected in genomic diversity of Mucoromycotina.</title>
        <authorList>
            <person name="Muszewska A."/>
            <person name="Okrasinska A."/>
            <person name="Steczkiewicz K."/>
            <person name="Drgas O."/>
            <person name="Orlowska M."/>
            <person name="Perlinska-Lenart U."/>
            <person name="Aleksandrzak-Piekarczyk T."/>
            <person name="Szatraj K."/>
            <person name="Zielenkiewicz U."/>
            <person name="Pilsyk S."/>
            <person name="Malc E."/>
            <person name="Mieczkowski P."/>
            <person name="Kruszewska J.S."/>
            <person name="Biernat P."/>
            <person name="Pawlowska J."/>
        </authorList>
    </citation>
    <scope>NUCLEOTIDE SEQUENCE [LARGE SCALE GENOMIC DNA]</scope>
    <source>
        <strain evidence="6 7">CBS 142.35</strain>
    </source>
</reference>
<accession>A0A8H7VLE5</accession>
<comment type="caution">
    <text evidence="6">The sequence shown here is derived from an EMBL/GenBank/DDBJ whole genome shotgun (WGS) entry which is preliminary data.</text>
</comment>
<feature type="region of interest" description="Disordered" evidence="3">
    <location>
        <begin position="254"/>
        <end position="310"/>
    </location>
</feature>
<keyword evidence="7" id="KW-1185">Reference proteome</keyword>
<gene>
    <name evidence="6" type="ORF">INT45_006408</name>
</gene>
<dbReference type="Gene3D" id="1.20.80.10">
    <property type="match status" value="1"/>
</dbReference>
<keyword evidence="4" id="KW-1133">Transmembrane helix</keyword>
<dbReference type="PRINTS" id="PR00689">
    <property type="entry name" value="ACOABINDINGP"/>
</dbReference>
<dbReference type="GO" id="GO:0000062">
    <property type="term" value="F:fatty-acyl-CoA binding"/>
    <property type="evidence" value="ECO:0007669"/>
    <property type="project" value="InterPro"/>
</dbReference>
<dbReference type="PANTHER" id="PTHR23310">
    <property type="entry name" value="ACYL-COA-BINDING PROTEIN, ACBP"/>
    <property type="match status" value="1"/>
</dbReference>
<dbReference type="PROSITE" id="PS51228">
    <property type="entry name" value="ACB_2"/>
    <property type="match status" value="1"/>
</dbReference>
<dbReference type="Proteomes" id="UP000646827">
    <property type="component" value="Unassembled WGS sequence"/>
</dbReference>
<comment type="similarity">
    <text evidence="1">Belongs to the ACBP family.</text>
</comment>
<evidence type="ECO:0000256" key="2">
    <source>
        <dbReference type="ARBA" id="ARBA00023121"/>
    </source>
</evidence>
<name>A0A8H7VLE5_9FUNG</name>
<feature type="compositionally biased region" description="Polar residues" evidence="3">
    <location>
        <begin position="254"/>
        <end position="287"/>
    </location>
</feature>
<feature type="transmembrane region" description="Helical" evidence="4">
    <location>
        <begin position="355"/>
        <end position="374"/>
    </location>
</feature>
<dbReference type="InterPro" id="IPR014352">
    <property type="entry name" value="FERM/acyl-CoA-bd_prot_sf"/>
</dbReference>
<dbReference type="AlphaFoldDB" id="A0A8H7VLE5"/>
<feature type="compositionally biased region" description="Polar residues" evidence="3">
    <location>
        <begin position="159"/>
        <end position="192"/>
    </location>
</feature>
<evidence type="ECO:0000256" key="4">
    <source>
        <dbReference type="SAM" id="Phobius"/>
    </source>
</evidence>
<organism evidence="6 7">
    <name type="scientific">Circinella minor</name>
    <dbReference type="NCBI Taxonomy" id="1195481"/>
    <lineage>
        <taxon>Eukaryota</taxon>
        <taxon>Fungi</taxon>
        <taxon>Fungi incertae sedis</taxon>
        <taxon>Mucoromycota</taxon>
        <taxon>Mucoromycotina</taxon>
        <taxon>Mucoromycetes</taxon>
        <taxon>Mucorales</taxon>
        <taxon>Lichtheimiaceae</taxon>
        <taxon>Circinella</taxon>
    </lineage>
</organism>
<dbReference type="Pfam" id="PF00887">
    <property type="entry name" value="ACBP"/>
    <property type="match status" value="1"/>
</dbReference>
<keyword evidence="2" id="KW-0446">Lipid-binding</keyword>